<feature type="region of interest" description="Disordered" evidence="8">
    <location>
        <begin position="336"/>
        <end position="355"/>
    </location>
</feature>
<evidence type="ECO:0000256" key="7">
    <source>
        <dbReference type="ARBA" id="ARBA00023145"/>
    </source>
</evidence>
<feature type="compositionally biased region" description="Low complexity" evidence="8">
    <location>
        <begin position="336"/>
        <end position="349"/>
    </location>
</feature>
<comment type="caution">
    <text evidence="10">The sequence shown here is derived from an EMBL/GenBank/DDBJ whole genome shotgun (WGS) entry which is preliminary data.</text>
</comment>
<dbReference type="InterPro" id="IPR015366">
    <property type="entry name" value="S53_propep"/>
</dbReference>
<evidence type="ECO:0000259" key="9">
    <source>
        <dbReference type="PROSITE" id="PS51695"/>
    </source>
</evidence>
<feature type="domain" description="Peptidase S53" evidence="9">
    <location>
        <begin position="178"/>
        <end position="517"/>
    </location>
</feature>
<dbReference type="GO" id="GO:0008240">
    <property type="term" value="F:tripeptidyl-peptidase activity"/>
    <property type="evidence" value="ECO:0007669"/>
    <property type="project" value="TreeGrafter"/>
</dbReference>
<dbReference type="GO" id="GO:0046872">
    <property type="term" value="F:metal ion binding"/>
    <property type="evidence" value="ECO:0007669"/>
    <property type="project" value="UniProtKB-KW"/>
</dbReference>
<keyword evidence="7" id="KW-0865">Zymogen</keyword>
<dbReference type="Gene3D" id="3.40.50.200">
    <property type="entry name" value="Peptidase S8/S53 domain"/>
    <property type="match status" value="1"/>
</dbReference>
<keyword evidence="6" id="KW-0106">Calcium</keyword>
<dbReference type="PROSITE" id="PS51695">
    <property type="entry name" value="SEDOLISIN"/>
    <property type="match status" value="1"/>
</dbReference>
<keyword evidence="5" id="KW-0720">Serine protease</keyword>
<gene>
    <name evidence="10" type="ORF">B1B_08754</name>
</gene>
<evidence type="ECO:0000256" key="4">
    <source>
        <dbReference type="ARBA" id="ARBA00022801"/>
    </source>
</evidence>
<comment type="cofactor">
    <cofactor evidence="1">
        <name>Ca(2+)</name>
        <dbReference type="ChEBI" id="CHEBI:29108"/>
    </cofactor>
</comment>
<dbReference type="SMART" id="SM00944">
    <property type="entry name" value="Pro-kuma_activ"/>
    <property type="match status" value="1"/>
</dbReference>
<evidence type="ECO:0000256" key="1">
    <source>
        <dbReference type="ARBA" id="ARBA00001913"/>
    </source>
</evidence>
<dbReference type="GO" id="GO:0004252">
    <property type="term" value="F:serine-type endopeptidase activity"/>
    <property type="evidence" value="ECO:0007669"/>
    <property type="project" value="InterPro"/>
</dbReference>
<reference evidence="10" key="1">
    <citation type="submission" date="2013-08" db="EMBL/GenBank/DDBJ databases">
        <authorList>
            <person name="Mendez C."/>
            <person name="Richter M."/>
            <person name="Ferrer M."/>
            <person name="Sanchez J."/>
        </authorList>
    </citation>
    <scope>NUCLEOTIDE SEQUENCE</scope>
</reference>
<dbReference type="GO" id="GO:0006508">
    <property type="term" value="P:proteolysis"/>
    <property type="evidence" value="ECO:0007669"/>
    <property type="project" value="UniProtKB-KW"/>
</dbReference>
<dbReference type="SUPFAM" id="SSF54897">
    <property type="entry name" value="Protease propeptides/inhibitors"/>
    <property type="match status" value="1"/>
</dbReference>
<dbReference type="Pfam" id="PF09286">
    <property type="entry name" value="Pro-kuma_activ"/>
    <property type="match status" value="1"/>
</dbReference>
<evidence type="ECO:0000256" key="6">
    <source>
        <dbReference type="ARBA" id="ARBA00022837"/>
    </source>
</evidence>
<dbReference type="CDD" id="cd11377">
    <property type="entry name" value="Pro-peptidase_S53"/>
    <property type="match status" value="1"/>
</dbReference>
<evidence type="ECO:0000256" key="3">
    <source>
        <dbReference type="ARBA" id="ARBA00022723"/>
    </source>
</evidence>
<keyword evidence="4" id="KW-0378">Hydrolase</keyword>
<dbReference type="InterPro" id="IPR036852">
    <property type="entry name" value="Peptidase_S8/S53_dom_sf"/>
</dbReference>
<evidence type="ECO:0000313" key="10">
    <source>
        <dbReference type="EMBL" id="EQD57526.1"/>
    </source>
</evidence>
<feature type="non-terminal residue" evidence="10">
    <location>
        <position position="550"/>
    </location>
</feature>
<dbReference type="PANTHER" id="PTHR14218">
    <property type="entry name" value="PROTEASE S8 TRIPEPTIDYL PEPTIDASE I CLN2"/>
    <property type="match status" value="1"/>
</dbReference>
<keyword evidence="3" id="KW-0479">Metal-binding</keyword>
<feature type="compositionally biased region" description="Polar residues" evidence="8">
    <location>
        <begin position="529"/>
        <end position="550"/>
    </location>
</feature>
<sequence length="550" mass="56955">MMVHAVVPKVVARAVYLRNHNPSAFMTVTVGLRLNHEHALDSFLRAVQDPASPSYRHFLTPSEFTHAYGPTRAQVEAVEQYLRSEGVEVTGVSRNRLLVRTQGAVQSYEHALGVVLNDYVYHGRTFYAPSHDPVVPASIAGDVQSFIGLSDAAIMRPMNIRAPVVASRHLTASATPSGYSPQQIATVYDWPSITNTANGAGVTIANATAESTNLSVSALDTFWNQYGLANHTVTVIAVDGTTRSTGGTIETTIDEERSGAMAPGATLLVYDADSATDQDFTDTYNKIVTDNTAEVLTTSWGEPEADASSATLSTDDGIFKQAAAQGISVFAAAGDNGSSDGTSNSDTADYPSSDPYVLAAGGTTLTLTSSGTRSSEIAWSSGGGAESAVFSEPSWQVGNGVPQNGFRNTSDLAMDADPNTGYSVYEGGSWSVYGGTSFVAPQLSGLWADGVSDNGGTRLGQANQAEYAVANSSNYANDFYDVTSGSNGAFSAGVGWDHPTGWGTPIATNLIANLVTPTGGGGVAVPTASNGSVTTSEGTAVSGTLSATGP</sequence>
<keyword evidence="2" id="KW-0645">Protease</keyword>
<reference evidence="10" key="2">
    <citation type="journal article" date="2014" name="ISME J.">
        <title>Microbial stratification in low pH oxic and suboxic macroscopic growths along an acid mine drainage.</title>
        <authorList>
            <person name="Mendez-Garcia C."/>
            <person name="Mesa V."/>
            <person name="Sprenger R.R."/>
            <person name="Richter M."/>
            <person name="Diez M.S."/>
            <person name="Solano J."/>
            <person name="Bargiela R."/>
            <person name="Golyshina O.V."/>
            <person name="Manteca A."/>
            <person name="Ramos J.L."/>
            <person name="Gallego J.R."/>
            <person name="Llorente I."/>
            <person name="Martins Dos Santos V.A."/>
            <person name="Jensen O.N."/>
            <person name="Pelaez A.I."/>
            <person name="Sanchez J."/>
            <person name="Ferrer M."/>
        </authorList>
    </citation>
    <scope>NUCLEOTIDE SEQUENCE</scope>
</reference>
<dbReference type="AlphaFoldDB" id="T1AA16"/>
<feature type="region of interest" description="Disordered" evidence="8">
    <location>
        <begin position="528"/>
        <end position="550"/>
    </location>
</feature>
<dbReference type="PANTHER" id="PTHR14218:SF15">
    <property type="entry name" value="TRIPEPTIDYL-PEPTIDASE 1"/>
    <property type="match status" value="1"/>
</dbReference>
<dbReference type="SUPFAM" id="SSF52743">
    <property type="entry name" value="Subtilisin-like"/>
    <property type="match status" value="1"/>
</dbReference>
<dbReference type="InterPro" id="IPR050819">
    <property type="entry name" value="Tripeptidyl-peptidase_I"/>
</dbReference>
<evidence type="ECO:0000256" key="5">
    <source>
        <dbReference type="ARBA" id="ARBA00022825"/>
    </source>
</evidence>
<evidence type="ECO:0000256" key="8">
    <source>
        <dbReference type="SAM" id="MobiDB-lite"/>
    </source>
</evidence>
<dbReference type="CDD" id="cd04056">
    <property type="entry name" value="Peptidases_S53"/>
    <property type="match status" value="1"/>
</dbReference>
<organism evidence="10">
    <name type="scientific">mine drainage metagenome</name>
    <dbReference type="NCBI Taxonomy" id="410659"/>
    <lineage>
        <taxon>unclassified sequences</taxon>
        <taxon>metagenomes</taxon>
        <taxon>ecological metagenomes</taxon>
    </lineage>
</organism>
<name>T1AA16_9ZZZZ</name>
<proteinExistence type="predicted"/>
<protein>
    <submittedName>
        <fullName evidence="10">Peptidase S53 propeptide</fullName>
    </submittedName>
</protein>
<dbReference type="EMBL" id="AUZY01005739">
    <property type="protein sequence ID" value="EQD57526.1"/>
    <property type="molecule type" value="Genomic_DNA"/>
</dbReference>
<dbReference type="InterPro" id="IPR030400">
    <property type="entry name" value="Sedolisin_dom"/>
</dbReference>
<evidence type="ECO:0000256" key="2">
    <source>
        <dbReference type="ARBA" id="ARBA00022670"/>
    </source>
</evidence>
<accession>T1AA16</accession>